<dbReference type="CDD" id="cd22744">
    <property type="entry name" value="OTU"/>
    <property type="match status" value="1"/>
</dbReference>
<reference evidence="1" key="1">
    <citation type="submission" date="2020-04" db="EMBL/GenBank/DDBJ databases">
        <authorList>
            <person name="Alioto T."/>
            <person name="Alioto T."/>
            <person name="Gomez Garrido J."/>
        </authorList>
    </citation>
    <scope>NUCLEOTIDE SEQUENCE</scope>
    <source>
        <strain evidence="1">A484AB</strain>
    </source>
</reference>
<protein>
    <submittedName>
        <fullName evidence="1">Uncharacterized protein</fullName>
    </submittedName>
</protein>
<proteinExistence type="predicted"/>
<dbReference type="AlphaFoldDB" id="A0A6S7H6R5"/>
<dbReference type="SUPFAM" id="SSF54001">
    <property type="entry name" value="Cysteine proteinases"/>
    <property type="match status" value="1"/>
</dbReference>
<gene>
    <name evidence="1" type="ORF">PACLA_8A062649</name>
</gene>
<dbReference type="EMBL" id="CACRXK020003659">
    <property type="protein sequence ID" value="CAB3999736.1"/>
    <property type="molecule type" value="Genomic_DNA"/>
</dbReference>
<sequence length="946" mass="107658">MSKFVLLFLVPMSIISISIVEGIPSAWIQYIKCAIDAYENSNWNGIETQCRIPTRTLFHNDIEQSSNVVHNPSLIFWHPLVQYNAYTILHCPICQGRLRKWRWKDGSSARDNPRKLICLQNNVFLVSCVYLCEQFQHEIIGHDPALLNSLRTRFPFLRIPFVLFHKSGVTRELYEFISSSIQTGIQLMDIEKMIIQLHSARHYREACEFETLKTLEQTPSAQEFPEFFPEKEGISRKLISKIFLQSFLDVEHMYIQHMASMNGKWISADHTFKVTANIGYWKHGKWNKLYDSLFIVMNENSNILSWQFTKGTSIDNVTCLLRALNARLTSNGKAIEGIIVDNCCSLQAKLKNIFGENSIIKLDLFHAIQRIIAQIPKRRVNAALRKTQKLMIKELRLCFRAHDDIGQIRKQVTPSSKELEKNLCSFVKRWQTETIDDVCVLPKSAVNEVEKLLKHVRLGCLSNIPAGIGTNRNERLHRKLRKWINKNRMGVSYAVAVLFLIFYNHMEQNKKCSNGAKGRERHVIPPVTKWYQTFLKNGGIETSEKFGIGVGKVRDLPSDILAGSENCNTNLGEIYCTSETSSHDDSESECDTDHTVDAEMMSNDDANNIISRAKVMMNLAKEVFNKTQAPIMSCQSNWLDHASSSLLFSHPDSSVLCEYDKASERLNNVVSNYGFEVLPVDGDGDCCFTSVGYGIEKFFDLDPSPLTDHFKVINIYKNQDVCERVVCLRELVVMEWLGEYSHEYEMFLTVADKSSFYEMAQQFIQRGVFDCELGNSVLMALSNVLKCPVVIFTLIETYPIIPLIPRQAPLSAIPIYVAFNQSGKGHYDAIASQIQCDAGVENKSQSIVTSCRCGRGSNKETGKSICSDYSSRCKCFQRIQGCSDKCGCKNCNTLMEKEWLTKLKRLAESEENTTTPPKPPVTYLQIMAKSFLATCGMIMIISFCNK</sequence>
<organism evidence="1 2">
    <name type="scientific">Paramuricea clavata</name>
    <name type="common">Red gorgonian</name>
    <name type="synonym">Violescent sea-whip</name>
    <dbReference type="NCBI Taxonomy" id="317549"/>
    <lineage>
        <taxon>Eukaryota</taxon>
        <taxon>Metazoa</taxon>
        <taxon>Cnidaria</taxon>
        <taxon>Anthozoa</taxon>
        <taxon>Octocorallia</taxon>
        <taxon>Malacalcyonacea</taxon>
        <taxon>Plexauridae</taxon>
        <taxon>Paramuricea</taxon>
    </lineage>
</organism>
<name>A0A6S7H6R5_PARCT</name>
<evidence type="ECO:0000313" key="1">
    <source>
        <dbReference type="EMBL" id="CAB3999736.1"/>
    </source>
</evidence>
<accession>A0A6S7H6R5</accession>
<dbReference type="OrthoDB" id="5963957at2759"/>
<dbReference type="InterPro" id="IPR038765">
    <property type="entry name" value="Papain-like_cys_pep_sf"/>
</dbReference>
<keyword evidence="2" id="KW-1185">Reference proteome</keyword>
<dbReference type="Gene3D" id="3.90.70.80">
    <property type="match status" value="1"/>
</dbReference>
<evidence type="ECO:0000313" key="2">
    <source>
        <dbReference type="Proteomes" id="UP001152795"/>
    </source>
</evidence>
<dbReference type="Proteomes" id="UP001152795">
    <property type="component" value="Unassembled WGS sequence"/>
</dbReference>
<comment type="caution">
    <text evidence="1">The sequence shown here is derived from an EMBL/GenBank/DDBJ whole genome shotgun (WGS) entry which is preliminary data.</text>
</comment>